<dbReference type="Proteomes" id="UP000238392">
    <property type="component" value="Unassembled WGS sequence"/>
</dbReference>
<comment type="caution">
    <text evidence="9">The sequence shown here is derived from an EMBL/GenBank/DDBJ whole genome shotgun (WGS) entry which is preliminary data.</text>
</comment>
<evidence type="ECO:0000256" key="5">
    <source>
        <dbReference type="ARBA" id="ARBA00022989"/>
    </source>
</evidence>
<keyword evidence="10" id="KW-1185">Reference proteome</keyword>
<evidence type="ECO:0000256" key="3">
    <source>
        <dbReference type="ARBA" id="ARBA00022475"/>
    </source>
</evidence>
<feature type="transmembrane region" description="Helical" evidence="7">
    <location>
        <begin position="20"/>
        <end position="48"/>
    </location>
</feature>
<evidence type="ECO:0000256" key="4">
    <source>
        <dbReference type="ARBA" id="ARBA00022692"/>
    </source>
</evidence>
<proteinExistence type="inferred from homology"/>
<dbReference type="GO" id="GO:0005886">
    <property type="term" value="C:plasma membrane"/>
    <property type="evidence" value="ECO:0007669"/>
    <property type="project" value="UniProtKB-SubCell"/>
</dbReference>
<keyword evidence="6 7" id="KW-0472">Membrane</keyword>
<comment type="subcellular location">
    <subcellularLocation>
        <location evidence="7">Cell inner membrane</location>
        <topology evidence="7">Multi-pass membrane protein</topology>
    </subcellularLocation>
    <subcellularLocation>
        <location evidence="1">Cell membrane</location>
        <topology evidence="1">Multi-pass membrane protein</topology>
    </subcellularLocation>
</comment>
<protein>
    <recommendedName>
        <fullName evidence="7">TRAP transporter small permease protein</fullName>
    </recommendedName>
</protein>
<sequence>MAERLETEDWQGVNGPLFSILRPIAVASAAAGGVVIFAAAVLVTASVVMRNLGIGGIRGDFESVELACAACASLFLPLCQMNKGHVMVDLFTNWLPDGAQRRLDGIWTFIFALVWGLLCWRLTHGLSEIYSYGDKTMLLRVPVWLVYVPAVFGTGLSAIIAFFMSLPMLSRVFRGLGTV</sequence>
<dbReference type="Pfam" id="PF04290">
    <property type="entry name" value="DctQ"/>
    <property type="match status" value="1"/>
</dbReference>
<dbReference type="InterPro" id="IPR055348">
    <property type="entry name" value="DctQ"/>
</dbReference>
<keyword evidence="7" id="KW-0997">Cell inner membrane</keyword>
<dbReference type="GO" id="GO:0022857">
    <property type="term" value="F:transmembrane transporter activity"/>
    <property type="evidence" value="ECO:0007669"/>
    <property type="project" value="UniProtKB-UniRule"/>
</dbReference>
<evidence type="ECO:0000256" key="6">
    <source>
        <dbReference type="ARBA" id="ARBA00023136"/>
    </source>
</evidence>
<keyword evidence="5 7" id="KW-1133">Transmembrane helix</keyword>
<organism evidence="9 10">
    <name type="scientific">Donghicola tyrosinivorans</name>
    <dbReference type="NCBI Taxonomy" id="1652492"/>
    <lineage>
        <taxon>Bacteria</taxon>
        <taxon>Pseudomonadati</taxon>
        <taxon>Pseudomonadota</taxon>
        <taxon>Alphaproteobacteria</taxon>
        <taxon>Rhodobacterales</taxon>
        <taxon>Roseobacteraceae</taxon>
        <taxon>Donghicola</taxon>
    </lineage>
</organism>
<feature type="domain" description="Tripartite ATP-independent periplasmic transporters DctQ component" evidence="8">
    <location>
        <begin position="40"/>
        <end position="161"/>
    </location>
</feature>
<evidence type="ECO:0000256" key="7">
    <source>
        <dbReference type="RuleBase" id="RU369079"/>
    </source>
</evidence>
<feature type="transmembrane region" description="Helical" evidence="7">
    <location>
        <begin position="143"/>
        <end position="164"/>
    </location>
</feature>
<keyword evidence="4 7" id="KW-0812">Transmembrane</keyword>
<keyword evidence="2 7" id="KW-0813">Transport</keyword>
<dbReference type="OrthoDB" id="6183232at2"/>
<feature type="transmembrane region" description="Helical" evidence="7">
    <location>
        <begin position="105"/>
        <end position="123"/>
    </location>
</feature>
<dbReference type="AlphaFoldDB" id="A0A2T0WM08"/>
<accession>A0A2T0WM08</accession>
<evidence type="ECO:0000256" key="1">
    <source>
        <dbReference type="ARBA" id="ARBA00004651"/>
    </source>
</evidence>
<dbReference type="EMBL" id="PVTQ01000009">
    <property type="protein sequence ID" value="PRY87740.1"/>
    <property type="molecule type" value="Genomic_DNA"/>
</dbReference>
<evidence type="ECO:0000313" key="10">
    <source>
        <dbReference type="Proteomes" id="UP000238392"/>
    </source>
</evidence>
<comment type="subunit">
    <text evidence="7">The complex comprises the extracytoplasmic solute receptor protein and the two transmembrane proteins.</text>
</comment>
<evidence type="ECO:0000259" key="8">
    <source>
        <dbReference type="Pfam" id="PF04290"/>
    </source>
</evidence>
<gene>
    <name evidence="9" type="ORF">CLV74_10960</name>
</gene>
<evidence type="ECO:0000313" key="9">
    <source>
        <dbReference type="EMBL" id="PRY87740.1"/>
    </source>
</evidence>
<evidence type="ECO:0000256" key="2">
    <source>
        <dbReference type="ARBA" id="ARBA00022448"/>
    </source>
</evidence>
<dbReference type="RefSeq" id="WP_106265561.1">
    <property type="nucleotide sequence ID" value="NZ_PVTQ01000009.1"/>
</dbReference>
<comment type="caution">
    <text evidence="7">Lacks conserved residue(s) required for the propagation of feature annotation.</text>
</comment>
<comment type="function">
    <text evidence="7">Part of the tripartite ATP-independent periplasmic (TRAP) transport system.</text>
</comment>
<comment type="similarity">
    <text evidence="7">Belongs to the TRAP transporter small permease family.</text>
</comment>
<reference evidence="9 10" key="1">
    <citation type="submission" date="2018-03" db="EMBL/GenBank/DDBJ databases">
        <title>Genomic Encyclopedia of Archaeal and Bacterial Type Strains, Phase II (KMG-II): from individual species to whole genera.</title>
        <authorList>
            <person name="Goeker M."/>
        </authorList>
    </citation>
    <scope>NUCLEOTIDE SEQUENCE [LARGE SCALE GENOMIC DNA]</scope>
    <source>
        <strain evidence="9 10">DSM 100212</strain>
    </source>
</reference>
<keyword evidence="3" id="KW-1003">Cell membrane</keyword>
<name>A0A2T0WM08_9RHOB</name>